<sequence length="91" mass="10267">MYFYYGVTACKLWRQVGESFKPPKTCTTISWSFRIFFEKVGGNQGSGSGRARRDAAARAMQGWHAQRLLNGEVGDPIIKDKNSLSFMKRGN</sequence>
<dbReference type="AlphaFoldDB" id="A0A427B6Z4"/>
<evidence type="ECO:0000256" key="1">
    <source>
        <dbReference type="ARBA" id="ARBA00023015"/>
    </source>
</evidence>
<keyword evidence="3" id="KW-0539">Nucleus</keyword>
<evidence type="ECO:0000313" key="4">
    <source>
        <dbReference type="EMBL" id="RRT84217.1"/>
    </source>
</evidence>
<evidence type="ECO:0000256" key="2">
    <source>
        <dbReference type="ARBA" id="ARBA00023163"/>
    </source>
</evidence>
<keyword evidence="2" id="KW-0804">Transcription</keyword>
<dbReference type="PANTHER" id="PTHR15348:SF0">
    <property type="entry name" value="PROTEIN DEAD RINGER"/>
    <property type="match status" value="1"/>
</dbReference>
<dbReference type="InterPro" id="IPR045147">
    <property type="entry name" value="ARI3A/B/C"/>
</dbReference>
<accession>A0A427B6Z4</accession>
<keyword evidence="1" id="KW-0805">Transcription regulation</keyword>
<dbReference type="GO" id="GO:0003677">
    <property type="term" value="F:DNA binding"/>
    <property type="evidence" value="ECO:0007669"/>
    <property type="project" value="InterPro"/>
</dbReference>
<dbReference type="SUPFAM" id="SSF46774">
    <property type="entry name" value="ARID-like"/>
    <property type="match status" value="1"/>
</dbReference>
<dbReference type="GO" id="GO:0005634">
    <property type="term" value="C:nucleus"/>
    <property type="evidence" value="ECO:0007669"/>
    <property type="project" value="TreeGrafter"/>
</dbReference>
<proteinExistence type="predicted"/>
<dbReference type="InterPro" id="IPR036431">
    <property type="entry name" value="ARID_dom_sf"/>
</dbReference>
<reference evidence="4 5" key="1">
    <citation type="journal article" date="2014" name="Agronomy (Basel)">
        <title>A Draft Genome Sequence for Ensete ventricosum, the Drought-Tolerant Tree Against Hunger.</title>
        <authorList>
            <person name="Harrison J."/>
            <person name="Moore K.A."/>
            <person name="Paszkiewicz K."/>
            <person name="Jones T."/>
            <person name="Grant M."/>
            <person name="Ambacheew D."/>
            <person name="Muzemil S."/>
            <person name="Studholme D.J."/>
        </authorList>
    </citation>
    <scope>NUCLEOTIDE SEQUENCE [LARGE SCALE GENOMIC DNA]</scope>
</reference>
<dbReference type="EMBL" id="AMZH03000345">
    <property type="protein sequence ID" value="RRT84217.1"/>
    <property type="molecule type" value="Genomic_DNA"/>
</dbReference>
<evidence type="ECO:0000313" key="5">
    <source>
        <dbReference type="Proteomes" id="UP000287651"/>
    </source>
</evidence>
<gene>
    <name evidence="4" type="ORF">B296_00000131</name>
</gene>
<protein>
    <submittedName>
        <fullName evidence="4">Uncharacterized protein</fullName>
    </submittedName>
</protein>
<name>A0A427B6Z4_ENSVE</name>
<evidence type="ECO:0000256" key="3">
    <source>
        <dbReference type="ARBA" id="ARBA00023242"/>
    </source>
</evidence>
<organism evidence="4 5">
    <name type="scientific">Ensete ventricosum</name>
    <name type="common">Abyssinian banana</name>
    <name type="synonym">Musa ensete</name>
    <dbReference type="NCBI Taxonomy" id="4639"/>
    <lineage>
        <taxon>Eukaryota</taxon>
        <taxon>Viridiplantae</taxon>
        <taxon>Streptophyta</taxon>
        <taxon>Embryophyta</taxon>
        <taxon>Tracheophyta</taxon>
        <taxon>Spermatophyta</taxon>
        <taxon>Magnoliopsida</taxon>
        <taxon>Liliopsida</taxon>
        <taxon>Zingiberales</taxon>
        <taxon>Musaceae</taxon>
        <taxon>Ensete</taxon>
    </lineage>
</organism>
<dbReference type="GO" id="GO:0006357">
    <property type="term" value="P:regulation of transcription by RNA polymerase II"/>
    <property type="evidence" value="ECO:0007669"/>
    <property type="project" value="InterPro"/>
</dbReference>
<dbReference type="Proteomes" id="UP000287651">
    <property type="component" value="Unassembled WGS sequence"/>
</dbReference>
<dbReference type="PANTHER" id="PTHR15348">
    <property type="entry name" value="AT-RICH INTERACTIVE DOMAIN-CONTAINING PROTEIN ARID DOMAIN- CONTAINING PROTEIN DEAD RINGER PROTEIN B-CELL REGULATOR OF IGH TRANSCRIPTION BRIGHT"/>
    <property type="match status" value="1"/>
</dbReference>
<comment type="caution">
    <text evidence="4">The sequence shown here is derived from an EMBL/GenBank/DDBJ whole genome shotgun (WGS) entry which is preliminary data.</text>
</comment>